<evidence type="ECO:0000313" key="6">
    <source>
        <dbReference type="Proteomes" id="UP000257032"/>
    </source>
</evidence>
<dbReference type="SUPFAM" id="SSF46894">
    <property type="entry name" value="C-terminal effector domain of the bipartite response regulators"/>
    <property type="match status" value="1"/>
</dbReference>
<dbReference type="SUPFAM" id="SSF55781">
    <property type="entry name" value="GAF domain-like"/>
    <property type="match status" value="1"/>
</dbReference>
<dbReference type="Proteomes" id="UP000257032">
    <property type="component" value="Unassembled WGS sequence"/>
</dbReference>
<dbReference type="InterPro" id="IPR000792">
    <property type="entry name" value="Tscrpt_reg_LuxR_C"/>
</dbReference>
<organism evidence="5 6">
    <name type="scientific">Halobacillus trueperi</name>
    <dbReference type="NCBI Taxonomy" id="156205"/>
    <lineage>
        <taxon>Bacteria</taxon>
        <taxon>Bacillati</taxon>
        <taxon>Bacillota</taxon>
        <taxon>Bacilli</taxon>
        <taxon>Bacillales</taxon>
        <taxon>Bacillaceae</taxon>
        <taxon>Halobacillus</taxon>
    </lineage>
</organism>
<dbReference type="PANTHER" id="PTHR44688:SF16">
    <property type="entry name" value="DNA-BINDING TRANSCRIPTIONAL ACTIVATOR DEVR_DOSR"/>
    <property type="match status" value="1"/>
</dbReference>
<keyword evidence="3" id="KW-0804">Transcription</keyword>
<dbReference type="GO" id="GO:0006355">
    <property type="term" value="P:regulation of DNA-templated transcription"/>
    <property type="evidence" value="ECO:0007669"/>
    <property type="project" value="InterPro"/>
</dbReference>
<protein>
    <submittedName>
        <fullName evidence="5">LuxR family transcriptional regulator</fullName>
    </submittedName>
</protein>
<dbReference type="GO" id="GO:0003677">
    <property type="term" value="F:DNA binding"/>
    <property type="evidence" value="ECO:0007669"/>
    <property type="project" value="UniProtKB-KW"/>
</dbReference>
<dbReference type="InterPro" id="IPR016032">
    <property type="entry name" value="Sig_transdc_resp-reg_C-effctor"/>
</dbReference>
<dbReference type="Gene3D" id="1.10.10.10">
    <property type="entry name" value="Winged helix-like DNA-binding domain superfamily/Winged helix DNA-binding domain"/>
    <property type="match status" value="1"/>
</dbReference>
<dbReference type="EMBL" id="QTLC01000031">
    <property type="protein sequence ID" value="RDY71388.1"/>
    <property type="molecule type" value="Genomic_DNA"/>
</dbReference>
<evidence type="ECO:0000259" key="4">
    <source>
        <dbReference type="PROSITE" id="PS50043"/>
    </source>
</evidence>
<reference evidence="5 6" key="1">
    <citation type="submission" date="2018-08" db="EMBL/GenBank/DDBJ databases">
        <title>Genome sequence of strict halophilic Halobacillus trueperi SS1 isolated from Lunsu, a salty water body of North West Himalayas.</title>
        <authorList>
            <person name="Gupta S."/>
            <person name="Sharma P."/>
            <person name="Dev K."/>
            <person name="Baumler D."/>
            <person name="Sourirajan A."/>
        </authorList>
    </citation>
    <scope>NUCLEOTIDE SEQUENCE [LARGE SCALE GENOMIC DNA]</scope>
    <source>
        <strain evidence="5 6">SS1</strain>
    </source>
</reference>
<evidence type="ECO:0000256" key="1">
    <source>
        <dbReference type="ARBA" id="ARBA00023015"/>
    </source>
</evidence>
<accession>A0A3D8VRH6</accession>
<evidence type="ECO:0000313" key="5">
    <source>
        <dbReference type="EMBL" id="RDY71388.1"/>
    </source>
</evidence>
<dbReference type="PROSITE" id="PS50043">
    <property type="entry name" value="HTH_LUXR_2"/>
    <property type="match status" value="1"/>
</dbReference>
<dbReference type="SMART" id="SM00421">
    <property type="entry name" value="HTH_LUXR"/>
    <property type="match status" value="1"/>
</dbReference>
<dbReference type="CDD" id="cd06170">
    <property type="entry name" value="LuxR_C_like"/>
    <property type="match status" value="1"/>
</dbReference>
<evidence type="ECO:0000256" key="3">
    <source>
        <dbReference type="ARBA" id="ARBA00023163"/>
    </source>
</evidence>
<gene>
    <name evidence="5" type="ORF">DXT76_08035</name>
</gene>
<comment type="caution">
    <text evidence="5">The sequence shown here is derived from an EMBL/GenBank/DDBJ whole genome shotgun (WGS) entry which is preliminary data.</text>
</comment>
<keyword evidence="2" id="KW-0238">DNA-binding</keyword>
<dbReference type="Pfam" id="PF00196">
    <property type="entry name" value="GerE"/>
    <property type="match status" value="1"/>
</dbReference>
<dbReference type="InterPro" id="IPR036388">
    <property type="entry name" value="WH-like_DNA-bd_sf"/>
</dbReference>
<sequence>MERGSIMLSETRLDPIDYEKVLSFYNIVLQCKGNHMIIQKALQEIFNYNQTILWDLRPKRTLASPRAFNLPRQALDDYLSYFQPLDLLHPKNLYISSGKQIFCLNEILSQNDYEQSEYYQDFMKKHGYYDEMGVYFMLDNQVRGVLGLVRTHDEPPFTTKDVTILSYLIPPMSSVFMDKKKEKLKGMLIENGITERESQVVHLVIEGKTNKEMAEILFVSENTIKKHLQNIFHKFGVSNRTSIYRVLQMK</sequence>
<feature type="domain" description="HTH luxR-type" evidence="4">
    <location>
        <begin position="181"/>
        <end position="250"/>
    </location>
</feature>
<keyword evidence="1" id="KW-0805">Transcription regulation</keyword>
<dbReference type="AlphaFoldDB" id="A0A3D8VRH6"/>
<dbReference type="PANTHER" id="PTHR44688">
    <property type="entry name" value="DNA-BINDING TRANSCRIPTIONAL ACTIVATOR DEVR_DOSR"/>
    <property type="match status" value="1"/>
</dbReference>
<name>A0A3D8VRH6_9BACI</name>
<proteinExistence type="predicted"/>
<evidence type="ECO:0000256" key="2">
    <source>
        <dbReference type="ARBA" id="ARBA00023125"/>
    </source>
</evidence>
<dbReference type="PRINTS" id="PR00038">
    <property type="entry name" value="HTHLUXR"/>
</dbReference>